<evidence type="ECO:0000313" key="2">
    <source>
        <dbReference type="EMBL" id="MBJ3761934.1"/>
    </source>
</evidence>
<dbReference type="Proteomes" id="UP000642488">
    <property type="component" value="Unassembled WGS sequence"/>
</dbReference>
<gene>
    <name evidence="2" type="ORF">ILP92_04125</name>
</gene>
<accession>A0A934I7M1</accession>
<dbReference type="NCBIfam" id="TIGR02218">
    <property type="entry name" value="phg_TIGR02218"/>
    <property type="match status" value="1"/>
</dbReference>
<name>A0A934I7M1_9RHOB</name>
<comment type="caution">
    <text evidence="2">The sequence shown here is derived from an EMBL/GenBank/DDBJ whole genome shotgun (WGS) entry which is preliminary data.</text>
</comment>
<dbReference type="EMBL" id="JAEKPD010000002">
    <property type="protein sequence ID" value="MBJ3761934.1"/>
    <property type="molecule type" value="Genomic_DNA"/>
</dbReference>
<reference evidence="2" key="1">
    <citation type="submission" date="2020-12" db="EMBL/GenBank/DDBJ databases">
        <title>Bacterial taxonomy.</title>
        <authorList>
            <person name="Pan X."/>
        </authorList>
    </citation>
    <scope>NUCLEOTIDE SEQUENCE</scope>
    <source>
        <strain evidence="2">KCTC 52957</strain>
    </source>
</reference>
<organism evidence="2 3">
    <name type="scientific">Palleronia pontilimi</name>
    <dbReference type="NCBI Taxonomy" id="1964209"/>
    <lineage>
        <taxon>Bacteria</taxon>
        <taxon>Pseudomonadati</taxon>
        <taxon>Pseudomonadota</taxon>
        <taxon>Alphaproteobacteria</taxon>
        <taxon>Rhodobacterales</taxon>
        <taxon>Roseobacteraceae</taxon>
        <taxon>Palleronia</taxon>
    </lineage>
</organism>
<proteinExistence type="predicted"/>
<dbReference type="Pfam" id="PF09931">
    <property type="entry name" value="Phage_phiJL001_Gp84_N"/>
    <property type="match status" value="1"/>
</dbReference>
<dbReference type="AlphaFoldDB" id="A0A934I7M1"/>
<dbReference type="Pfam" id="PF09356">
    <property type="entry name" value="Phage_BR0599"/>
    <property type="match status" value="1"/>
</dbReference>
<sequence length="290" mass="31763">MQIPAPLLQHLETGVTTLCRCWRVTRRDGRVYGFTDHDLGVTFDGTSFRADDGLSARTLEQSTGLSVDNSEALGVLSAAGVTEGDILAGRFDGAKVESWLVNWSDPAQRTLLFTGEMGEIQRAGGAFKAELRGLTEALNQPQGRTYQEPCAAVLGDESCQVDLGLPQFFVERDIVDVVGGRIFDLGDLSDFDARWFERGRLVVLTGNCAGDVRIIKSDELTGADRRIALWDTVRGTIAPGDRVRIEAGCDKRVETCRMKFANILNFQGFPHLPGEDFLMAYPIKGQEGSK</sequence>
<keyword evidence="3" id="KW-1185">Reference proteome</keyword>
<evidence type="ECO:0000313" key="3">
    <source>
        <dbReference type="Proteomes" id="UP000642488"/>
    </source>
</evidence>
<dbReference type="InterPro" id="IPR011928">
    <property type="entry name" value="Phage_phiJL001_Gp84"/>
</dbReference>
<evidence type="ECO:0000259" key="1">
    <source>
        <dbReference type="Pfam" id="PF09356"/>
    </source>
</evidence>
<feature type="domain" description="Bacteriophage phiJL001 Gp84 C-terminal" evidence="1">
    <location>
        <begin position="194"/>
        <end position="276"/>
    </location>
</feature>
<dbReference type="InterPro" id="IPR018964">
    <property type="entry name" value="Phage_phiJL001_Gp84_C"/>
</dbReference>
<protein>
    <submittedName>
        <fullName evidence="2">DUF2163 domain-containing protein</fullName>
    </submittedName>
</protein>
<dbReference type="RefSeq" id="WP_198915098.1">
    <property type="nucleotide sequence ID" value="NZ_JAEKPD010000002.1"/>
</dbReference>